<feature type="compositionally biased region" description="Acidic residues" evidence="1">
    <location>
        <begin position="551"/>
        <end position="570"/>
    </location>
</feature>
<evidence type="ECO:0000259" key="2">
    <source>
        <dbReference type="Pfam" id="PF13358"/>
    </source>
</evidence>
<dbReference type="InterPro" id="IPR038717">
    <property type="entry name" value="Tc1-like_DDE_dom"/>
</dbReference>
<organism evidence="3 4">
    <name type="scientific">Plectus sambesii</name>
    <dbReference type="NCBI Taxonomy" id="2011161"/>
    <lineage>
        <taxon>Eukaryota</taxon>
        <taxon>Metazoa</taxon>
        <taxon>Ecdysozoa</taxon>
        <taxon>Nematoda</taxon>
        <taxon>Chromadorea</taxon>
        <taxon>Plectida</taxon>
        <taxon>Plectina</taxon>
        <taxon>Plectoidea</taxon>
        <taxon>Plectidae</taxon>
        <taxon>Plectus</taxon>
    </lineage>
</organism>
<dbReference type="InterPro" id="IPR036397">
    <property type="entry name" value="RNaseH_sf"/>
</dbReference>
<accession>A0A914XSM9</accession>
<feature type="domain" description="Tc1-like transposase DDE" evidence="2">
    <location>
        <begin position="366"/>
        <end position="495"/>
    </location>
</feature>
<dbReference type="GO" id="GO:0003676">
    <property type="term" value="F:nucleic acid binding"/>
    <property type="evidence" value="ECO:0007669"/>
    <property type="project" value="InterPro"/>
</dbReference>
<evidence type="ECO:0000256" key="1">
    <source>
        <dbReference type="SAM" id="MobiDB-lite"/>
    </source>
</evidence>
<dbReference type="AlphaFoldDB" id="A0A914XSM9"/>
<feature type="region of interest" description="Disordered" evidence="1">
    <location>
        <begin position="536"/>
        <end position="570"/>
    </location>
</feature>
<dbReference type="Pfam" id="PF13358">
    <property type="entry name" value="DDE_3"/>
    <property type="match status" value="1"/>
</dbReference>
<evidence type="ECO:0000313" key="4">
    <source>
        <dbReference type="WBParaSite" id="PSAMB.scaffold938size38368.g9819.t1"/>
    </source>
</evidence>
<dbReference type="Proteomes" id="UP000887566">
    <property type="component" value="Unplaced"/>
</dbReference>
<reference evidence="4" key="1">
    <citation type="submission" date="2022-11" db="UniProtKB">
        <authorList>
            <consortium name="WormBaseParasite"/>
        </authorList>
    </citation>
    <scope>IDENTIFICATION</scope>
</reference>
<protein>
    <submittedName>
        <fullName evidence="4">Tc1-like transposase DDE domain-containing protein</fullName>
    </submittedName>
</protein>
<name>A0A914XSM9_9BILA</name>
<dbReference type="PANTHER" id="PTHR33939:SF1">
    <property type="entry name" value="DUF4371 DOMAIN-CONTAINING PROTEIN"/>
    <property type="match status" value="1"/>
</dbReference>
<dbReference type="PANTHER" id="PTHR33939">
    <property type="entry name" value="PROTEIN CBG22215"/>
    <property type="match status" value="1"/>
</dbReference>
<keyword evidence="3" id="KW-1185">Reference proteome</keyword>
<dbReference type="Gene3D" id="3.30.420.10">
    <property type="entry name" value="Ribonuclease H-like superfamily/Ribonuclease H"/>
    <property type="match status" value="1"/>
</dbReference>
<dbReference type="WBParaSite" id="PSAMB.scaffold938size38368.g9819.t1">
    <property type="protein sequence ID" value="PSAMB.scaffold938size38368.g9819.t1"/>
    <property type="gene ID" value="PSAMB.scaffold938size38368.g9819"/>
</dbReference>
<evidence type="ECO:0000313" key="3">
    <source>
        <dbReference type="Proteomes" id="UP000887566"/>
    </source>
</evidence>
<sequence>MNESAERTLPSSTSFPVNNAADRRVQQHRVVVEAVVRGRKLHIVNARPAGIAAQKRLAPHREQSTQTDYLLEEQHNCHKDQATQCQLPSPIVHTPLCERSRLCLQSKWLINRLVQYNMKTDVFGPQAVAARALGISTRAVSSCTEVAFPDRHTNCTADDAANYSHAPKCHVVKKRMTRREMWARSINHIDGVLADKVKRIVHDQFYSACKTVSVSRLLQKVQEEMQTEGGFKCSESKFRLVLRGLGYRFTKINSRPVIFERQDLCDWRRNYLRKIAEYREKGHKIVYMDETWVFAGMTQLYDWVDMEAASNPMEAKRKGFTTGPKTPPTRGKRAIVTHMVAEDGLIDGAEMIFATNSTDSDGDYHREMNAEKFENYLKRCAPLLKDPSGIPVVLVIDNAPCHSRYADKKPTWAMRAGDMKAWLTSHNIPFAAKSTKRMLFDSLVVPLPKAKYNIYAAEQIAKEHGFIILRLPPYHCDMNPIELVWSWIKKALRDELRGDDKLNVVMSNTKSTLKKLPQQVIRNYFQHVRNTERRYASLDDSTESSERDLISADDIDDSDSEDDVEIDVLN</sequence>
<proteinExistence type="predicted"/>